<dbReference type="AlphaFoldDB" id="A0A432YUJ1"/>
<name>A0A432YUJ1_9GAMM</name>
<dbReference type="OrthoDB" id="326501at2"/>
<dbReference type="Gene3D" id="3.40.630.30">
    <property type="match status" value="1"/>
</dbReference>
<protein>
    <submittedName>
        <fullName evidence="2">N-acetyltransferase</fullName>
    </submittedName>
</protein>
<evidence type="ECO:0000313" key="2">
    <source>
        <dbReference type="EMBL" id="RUO66982.1"/>
    </source>
</evidence>
<dbReference type="RefSeq" id="WP_126782812.1">
    <property type="nucleotide sequence ID" value="NZ_PIQC01000008.1"/>
</dbReference>
<keyword evidence="3" id="KW-1185">Reference proteome</keyword>
<dbReference type="SUPFAM" id="SSF55729">
    <property type="entry name" value="Acyl-CoA N-acyltransferases (Nat)"/>
    <property type="match status" value="1"/>
</dbReference>
<comment type="caution">
    <text evidence="2">The sequence shown here is derived from an EMBL/GenBank/DDBJ whole genome shotgun (WGS) entry which is preliminary data.</text>
</comment>
<dbReference type="PROSITE" id="PS51186">
    <property type="entry name" value="GNAT"/>
    <property type="match status" value="1"/>
</dbReference>
<accession>A0A432YUJ1</accession>
<reference evidence="3" key="1">
    <citation type="journal article" date="2018" name="Front. Microbiol.">
        <title>Genome-Based Analysis Reveals the Taxonomy and Diversity of the Family Idiomarinaceae.</title>
        <authorList>
            <person name="Liu Y."/>
            <person name="Lai Q."/>
            <person name="Shao Z."/>
        </authorList>
    </citation>
    <scope>NUCLEOTIDE SEQUENCE [LARGE SCALE GENOMIC DNA]</scope>
    <source>
        <strain evidence="3">R22</strain>
    </source>
</reference>
<gene>
    <name evidence="2" type="ORF">CWI78_10760</name>
</gene>
<feature type="domain" description="N-acetyltransferase" evidence="1">
    <location>
        <begin position="5"/>
        <end position="149"/>
    </location>
</feature>
<dbReference type="EMBL" id="PIQC01000008">
    <property type="protein sequence ID" value="RUO66982.1"/>
    <property type="molecule type" value="Genomic_DNA"/>
</dbReference>
<dbReference type="InterPro" id="IPR050276">
    <property type="entry name" value="MshD_Acetyltransferase"/>
</dbReference>
<dbReference type="Pfam" id="PF00583">
    <property type="entry name" value="Acetyltransf_1"/>
    <property type="match status" value="1"/>
</dbReference>
<dbReference type="CDD" id="cd04301">
    <property type="entry name" value="NAT_SF"/>
    <property type="match status" value="1"/>
</dbReference>
<evidence type="ECO:0000259" key="1">
    <source>
        <dbReference type="PROSITE" id="PS51186"/>
    </source>
</evidence>
<evidence type="ECO:0000313" key="3">
    <source>
        <dbReference type="Proteomes" id="UP000288058"/>
    </source>
</evidence>
<organism evidence="2 3">
    <name type="scientific">Idiomarina ramblicola</name>
    <dbReference type="NCBI Taxonomy" id="263724"/>
    <lineage>
        <taxon>Bacteria</taxon>
        <taxon>Pseudomonadati</taxon>
        <taxon>Pseudomonadota</taxon>
        <taxon>Gammaproteobacteria</taxon>
        <taxon>Alteromonadales</taxon>
        <taxon>Idiomarinaceae</taxon>
        <taxon>Idiomarina</taxon>
    </lineage>
</organism>
<dbReference type="InterPro" id="IPR016181">
    <property type="entry name" value="Acyl_CoA_acyltransferase"/>
</dbReference>
<dbReference type="InterPro" id="IPR000182">
    <property type="entry name" value="GNAT_dom"/>
</dbReference>
<dbReference type="GO" id="GO:0016747">
    <property type="term" value="F:acyltransferase activity, transferring groups other than amino-acyl groups"/>
    <property type="evidence" value="ECO:0007669"/>
    <property type="project" value="InterPro"/>
</dbReference>
<proteinExistence type="predicted"/>
<sequence>MLKKAEINELKVALTWPENAAEFRLWFGDKVRFGSPAEAIWRQIKGNERGTFAFYQNEELVGFSQAYEKVKNGIHVACLIVNPKVRGQGVGRLFVKALLEYAWAQEKIRFITLNVYPENTPARLLYKSFGFKEVSDNQDMIAMSLRERK</sequence>
<dbReference type="Proteomes" id="UP000288058">
    <property type="component" value="Unassembled WGS sequence"/>
</dbReference>
<keyword evidence="2" id="KW-0808">Transferase</keyword>
<dbReference type="PANTHER" id="PTHR43617">
    <property type="entry name" value="L-AMINO ACID N-ACETYLTRANSFERASE"/>
    <property type="match status" value="1"/>
</dbReference>